<keyword evidence="3" id="KW-1185">Reference proteome</keyword>
<feature type="region of interest" description="Disordered" evidence="1">
    <location>
        <begin position="105"/>
        <end position="170"/>
    </location>
</feature>
<name>A0A4Z1PK46_9PEZI</name>
<feature type="compositionally biased region" description="Acidic residues" evidence="1">
    <location>
        <begin position="160"/>
        <end position="170"/>
    </location>
</feature>
<evidence type="ECO:0000256" key="1">
    <source>
        <dbReference type="SAM" id="MobiDB-lite"/>
    </source>
</evidence>
<evidence type="ECO:0000313" key="3">
    <source>
        <dbReference type="Proteomes" id="UP000298493"/>
    </source>
</evidence>
<protein>
    <submittedName>
        <fullName evidence="2">Uncharacterized protein</fullName>
    </submittedName>
</protein>
<dbReference type="AlphaFoldDB" id="A0A4Z1PK46"/>
<sequence length="292" mass="32409">MSDKSYSDSEASDSTDITHEAKSNEVIKLVPVGLEKREIHMAGNRTIARSKNIASQLLRKKKPCGNSSNTSLDGKNLLGNSYDSSNVKPLFGKRKNSKYRLHDYENGIDSNAGYRSSAGDTTESEHFSGGSDGGSKHNTDDTSCTTLDNGLEDKGSGEYDSTDISENGDDDGILRNLAIGMSSENQNRTITHFWPLCPDGTEMTAQEYMDWKNRGFKFEYEPAAYRWDDGGEAVDREVLEKVETTGLDVVDRAFALELPSSCMNLENEGYDFESPFHPPFFTSDGFRSFMEE</sequence>
<gene>
    <name evidence="2" type="ORF">E6O75_ATG00829</name>
</gene>
<organism evidence="2 3">
    <name type="scientific">Venturia nashicola</name>
    <dbReference type="NCBI Taxonomy" id="86259"/>
    <lineage>
        <taxon>Eukaryota</taxon>
        <taxon>Fungi</taxon>
        <taxon>Dikarya</taxon>
        <taxon>Ascomycota</taxon>
        <taxon>Pezizomycotina</taxon>
        <taxon>Dothideomycetes</taxon>
        <taxon>Pleosporomycetidae</taxon>
        <taxon>Venturiales</taxon>
        <taxon>Venturiaceae</taxon>
        <taxon>Venturia</taxon>
    </lineage>
</organism>
<feature type="region of interest" description="Disordered" evidence="1">
    <location>
        <begin position="60"/>
        <end position="91"/>
    </location>
</feature>
<proteinExistence type="predicted"/>
<comment type="caution">
    <text evidence="2">The sequence shown here is derived from an EMBL/GenBank/DDBJ whole genome shotgun (WGS) entry which is preliminary data.</text>
</comment>
<dbReference type="OrthoDB" id="10459562at2759"/>
<feature type="compositionally biased region" description="Polar residues" evidence="1">
    <location>
        <begin position="65"/>
        <end position="87"/>
    </location>
</feature>
<feature type="region of interest" description="Disordered" evidence="1">
    <location>
        <begin position="1"/>
        <end position="24"/>
    </location>
</feature>
<evidence type="ECO:0000313" key="2">
    <source>
        <dbReference type="EMBL" id="TID26336.1"/>
    </source>
</evidence>
<dbReference type="Proteomes" id="UP000298493">
    <property type="component" value="Unassembled WGS sequence"/>
</dbReference>
<reference evidence="2 3" key="1">
    <citation type="submission" date="2019-04" db="EMBL/GenBank/DDBJ databases">
        <title>High contiguity whole genome sequence and gene annotation resource for two Venturia nashicola isolates.</title>
        <authorList>
            <person name="Prokchorchik M."/>
            <person name="Won K."/>
            <person name="Lee Y."/>
            <person name="Choi E.D."/>
            <person name="Segonzac C."/>
            <person name="Sohn K.H."/>
        </authorList>
    </citation>
    <scope>NUCLEOTIDE SEQUENCE [LARGE SCALE GENOMIC DNA]</scope>
    <source>
        <strain evidence="2 3">PRI2</strain>
    </source>
</reference>
<dbReference type="EMBL" id="SNSC02000002">
    <property type="protein sequence ID" value="TID26336.1"/>
    <property type="molecule type" value="Genomic_DNA"/>
</dbReference>
<accession>A0A4Z1PK46</accession>